<evidence type="ECO:0000256" key="8">
    <source>
        <dbReference type="ARBA" id="ARBA00022786"/>
    </source>
</evidence>
<dbReference type="AlphaFoldDB" id="A0A426ZBG7"/>
<keyword evidence="4" id="KW-0808">Transferase</keyword>
<evidence type="ECO:0000256" key="7">
    <source>
        <dbReference type="ARBA" id="ARBA00022771"/>
    </source>
</evidence>
<feature type="transmembrane region" description="Helical" evidence="12">
    <location>
        <begin position="12"/>
        <end position="41"/>
    </location>
</feature>
<evidence type="ECO:0000256" key="10">
    <source>
        <dbReference type="ARBA" id="ARBA00022989"/>
    </source>
</evidence>
<sequence>LCVVFLAFDVFFVVFCVALACVVGIAVCCCLPCIIAILYAVADQLMQLLPTAVLCDAFISLFKQEGASEEDIHQLSKYKFHKVGDPEKLEMSRPFGGIMIECGSDPPVEHTLSAEDAVSFSV</sequence>
<organism evidence="13 14">
    <name type="scientific">Ensete ventricosum</name>
    <name type="common">Abyssinian banana</name>
    <name type="synonym">Musa ensete</name>
    <dbReference type="NCBI Taxonomy" id="4639"/>
    <lineage>
        <taxon>Eukaryota</taxon>
        <taxon>Viridiplantae</taxon>
        <taxon>Streptophyta</taxon>
        <taxon>Embryophyta</taxon>
        <taxon>Tracheophyta</taxon>
        <taxon>Spermatophyta</taxon>
        <taxon>Magnoliopsida</taxon>
        <taxon>Liliopsida</taxon>
        <taxon>Zingiberales</taxon>
        <taxon>Musaceae</taxon>
        <taxon>Ensete</taxon>
    </lineage>
</organism>
<name>A0A426ZBG7_ENSVE</name>
<comment type="catalytic activity">
    <reaction evidence="1">
        <text>S-ubiquitinyl-[E2 ubiquitin-conjugating enzyme]-L-cysteine + [acceptor protein]-L-lysine = [E2 ubiquitin-conjugating enzyme]-L-cysteine + N(6)-ubiquitinyl-[acceptor protein]-L-lysine.</text>
        <dbReference type="EC" id="2.3.2.27"/>
    </reaction>
</comment>
<keyword evidence="9" id="KW-0862">Zinc</keyword>
<dbReference type="PANTHER" id="PTHR45977">
    <property type="entry name" value="TARGET OF ERK KINASE MPK-1"/>
    <property type="match status" value="1"/>
</dbReference>
<keyword evidence="11 12" id="KW-0472">Membrane</keyword>
<dbReference type="Proteomes" id="UP000287651">
    <property type="component" value="Unassembled WGS sequence"/>
</dbReference>
<feature type="non-terminal residue" evidence="13">
    <location>
        <position position="1"/>
    </location>
</feature>
<keyword evidence="5 12" id="KW-0812">Transmembrane</keyword>
<evidence type="ECO:0000256" key="1">
    <source>
        <dbReference type="ARBA" id="ARBA00000900"/>
    </source>
</evidence>
<evidence type="ECO:0000313" key="13">
    <source>
        <dbReference type="EMBL" id="RRT61325.1"/>
    </source>
</evidence>
<dbReference type="EC" id="2.3.2.27" evidence="3"/>
<reference evidence="13 14" key="1">
    <citation type="journal article" date="2014" name="Agronomy (Basel)">
        <title>A Draft Genome Sequence for Ensete ventricosum, the Drought-Tolerant Tree Against Hunger.</title>
        <authorList>
            <person name="Harrison J."/>
            <person name="Moore K.A."/>
            <person name="Paszkiewicz K."/>
            <person name="Jones T."/>
            <person name="Grant M."/>
            <person name="Ambacheew D."/>
            <person name="Muzemil S."/>
            <person name="Studholme D.J."/>
        </authorList>
    </citation>
    <scope>NUCLEOTIDE SEQUENCE [LARGE SCALE GENOMIC DNA]</scope>
</reference>
<dbReference type="GO" id="GO:0006511">
    <property type="term" value="P:ubiquitin-dependent protein catabolic process"/>
    <property type="evidence" value="ECO:0007669"/>
    <property type="project" value="TreeGrafter"/>
</dbReference>
<keyword evidence="10 12" id="KW-1133">Transmembrane helix</keyword>
<evidence type="ECO:0000313" key="14">
    <source>
        <dbReference type="Proteomes" id="UP000287651"/>
    </source>
</evidence>
<dbReference type="GO" id="GO:0016567">
    <property type="term" value="P:protein ubiquitination"/>
    <property type="evidence" value="ECO:0007669"/>
    <property type="project" value="TreeGrafter"/>
</dbReference>
<dbReference type="GO" id="GO:0008270">
    <property type="term" value="F:zinc ion binding"/>
    <property type="evidence" value="ECO:0007669"/>
    <property type="project" value="UniProtKB-KW"/>
</dbReference>
<evidence type="ECO:0000256" key="5">
    <source>
        <dbReference type="ARBA" id="ARBA00022692"/>
    </source>
</evidence>
<dbReference type="GO" id="GO:0016020">
    <property type="term" value="C:membrane"/>
    <property type="evidence" value="ECO:0007669"/>
    <property type="project" value="UniProtKB-SubCell"/>
</dbReference>
<evidence type="ECO:0000256" key="3">
    <source>
        <dbReference type="ARBA" id="ARBA00012483"/>
    </source>
</evidence>
<dbReference type="GO" id="GO:0000325">
    <property type="term" value="C:plant-type vacuole"/>
    <property type="evidence" value="ECO:0007669"/>
    <property type="project" value="TreeGrafter"/>
</dbReference>
<accession>A0A426ZBG7</accession>
<keyword evidence="6" id="KW-0479">Metal-binding</keyword>
<gene>
    <name evidence="13" type="ORF">B296_00043422</name>
</gene>
<keyword evidence="7" id="KW-0863">Zinc-finger</keyword>
<evidence type="ECO:0000256" key="9">
    <source>
        <dbReference type="ARBA" id="ARBA00022833"/>
    </source>
</evidence>
<keyword evidence="8" id="KW-0833">Ubl conjugation pathway</keyword>
<evidence type="ECO:0000256" key="12">
    <source>
        <dbReference type="SAM" id="Phobius"/>
    </source>
</evidence>
<evidence type="ECO:0000256" key="11">
    <source>
        <dbReference type="ARBA" id="ARBA00023136"/>
    </source>
</evidence>
<dbReference type="PANTHER" id="PTHR45977:SF28">
    <property type="entry name" value="OS02G0674700 PROTEIN"/>
    <property type="match status" value="1"/>
</dbReference>
<evidence type="ECO:0000256" key="6">
    <source>
        <dbReference type="ARBA" id="ARBA00022723"/>
    </source>
</evidence>
<proteinExistence type="predicted"/>
<comment type="caution">
    <text evidence="13">The sequence shown here is derived from an EMBL/GenBank/DDBJ whole genome shotgun (WGS) entry which is preliminary data.</text>
</comment>
<evidence type="ECO:0000256" key="4">
    <source>
        <dbReference type="ARBA" id="ARBA00022679"/>
    </source>
</evidence>
<protein>
    <recommendedName>
        <fullName evidence="3">RING-type E3 ubiquitin transferase</fullName>
        <ecNumber evidence="3">2.3.2.27</ecNumber>
    </recommendedName>
</protein>
<comment type="subcellular location">
    <subcellularLocation>
        <location evidence="2">Membrane</location>
        <topology evidence="2">Multi-pass membrane protein</topology>
    </subcellularLocation>
</comment>
<dbReference type="EMBL" id="AMZH03007437">
    <property type="protein sequence ID" value="RRT61325.1"/>
    <property type="molecule type" value="Genomic_DNA"/>
</dbReference>
<evidence type="ECO:0000256" key="2">
    <source>
        <dbReference type="ARBA" id="ARBA00004141"/>
    </source>
</evidence>
<dbReference type="GO" id="GO:0061630">
    <property type="term" value="F:ubiquitin protein ligase activity"/>
    <property type="evidence" value="ECO:0007669"/>
    <property type="project" value="UniProtKB-EC"/>
</dbReference>